<dbReference type="AlphaFoldDB" id="A0AAV8V4U3"/>
<dbReference type="Proteomes" id="UP001159042">
    <property type="component" value="Unassembled WGS sequence"/>
</dbReference>
<dbReference type="InterPro" id="IPR036691">
    <property type="entry name" value="Endo/exonu/phosph_ase_sf"/>
</dbReference>
<name>A0AAV8V4U3_9CUCU</name>
<dbReference type="EMBL" id="JANEYG010000712">
    <property type="protein sequence ID" value="KAJ8909273.1"/>
    <property type="molecule type" value="Genomic_DNA"/>
</dbReference>
<accession>A0AAV8V4U3</accession>
<evidence type="ECO:0000313" key="1">
    <source>
        <dbReference type="EMBL" id="KAJ8909273.1"/>
    </source>
</evidence>
<organism evidence="1 2">
    <name type="scientific">Exocentrus adspersus</name>
    <dbReference type="NCBI Taxonomy" id="1586481"/>
    <lineage>
        <taxon>Eukaryota</taxon>
        <taxon>Metazoa</taxon>
        <taxon>Ecdysozoa</taxon>
        <taxon>Arthropoda</taxon>
        <taxon>Hexapoda</taxon>
        <taxon>Insecta</taxon>
        <taxon>Pterygota</taxon>
        <taxon>Neoptera</taxon>
        <taxon>Endopterygota</taxon>
        <taxon>Coleoptera</taxon>
        <taxon>Polyphaga</taxon>
        <taxon>Cucujiformia</taxon>
        <taxon>Chrysomeloidea</taxon>
        <taxon>Cerambycidae</taxon>
        <taxon>Lamiinae</taxon>
        <taxon>Acanthocinini</taxon>
        <taxon>Exocentrus</taxon>
    </lineage>
</organism>
<evidence type="ECO:0008006" key="3">
    <source>
        <dbReference type="Google" id="ProtNLM"/>
    </source>
</evidence>
<evidence type="ECO:0000313" key="2">
    <source>
        <dbReference type="Proteomes" id="UP001159042"/>
    </source>
</evidence>
<gene>
    <name evidence="1" type="ORF">NQ315_012547</name>
</gene>
<comment type="caution">
    <text evidence="1">The sequence shown here is derived from an EMBL/GenBank/DDBJ whole genome shotgun (WGS) entry which is preliminary data.</text>
</comment>
<dbReference type="SUPFAM" id="SSF56219">
    <property type="entry name" value="DNase I-like"/>
    <property type="match status" value="1"/>
</dbReference>
<reference evidence="1 2" key="1">
    <citation type="journal article" date="2023" name="Insect Mol. Biol.">
        <title>Genome sequencing provides insights into the evolution of gene families encoding plant cell wall-degrading enzymes in longhorned beetles.</title>
        <authorList>
            <person name="Shin N.R."/>
            <person name="Okamura Y."/>
            <person name="Kirsch R."/>
            <person name="Pauchet Y."/>
        </authorList>
    </citation>
    <scope>NUCLEOTIDE SEQUENCE [LARGE SCALE GENOMIC DNA]</scope>
    <source>
        <strain evidence="1">EAD_L_NR</strain>
    </source>
</reference>
<sequence>MLQVPQLDTIEAVAVGIRISRYGEIAVASCYHPPGKTLLDRQLNPSGAALSLENTVDVVAIGPLEPIFVGQGRFAPDVLDIALLKAIPAETNIKSHHEGSSDHNPVLLTMGDPTPQGDIIVKSIVT</sequence>
<keyword evidence="2" id="KW-1185">Reference proteome</keyword>
<proteinExistence type="predicted"/>
<protein>
    <recommendedName>
        <fullName evidence="3">Endonuclease/exonuclease/phosphatase domain-containing protein</fullName>
    </recommendedName>
</protein>